<accession>A0A5J4PS69</accession>
<gene>
    <name evidence="1" type="ORF">EZS27_037419</name>
</gene>
<proteinExistence type="predicted"/>
<reference evidence="1" key="1">
    <citation type="submission" date="2019-03" db="EMBL/GenBank/DDBJ databases">
        <title>Single cell metagenomics reveals metabolic interactions within the superorganism composed of flagellate Streblomastix strix and complex community of Bacteroidetes bacteria on its surface.</title>
        <authorList>
            <person name="Treitli S.C."/>
            <person name="Kolisko M."/>
            <person name="Husnik F."/>
            <person name="Keeling P."/>
            <person name="Hampl V."/>
        </authorList>
    </citation>
    <scope>NUCLEOTIDE SEQUENCE</scope>
    <source>
        <strain evidence="1">STM</strain>
    </source>
</reference>
<evidence type="ECO:0000313" key="1">
    <source>
        <dbReference type="EMBL" id="KAA6311454.1"/>
    </source>
</evidence>
<feature type="non-terminal residue" evidence="1">
    <location>
        <position position="1"/>
    </location>
</feature>
<sequence length="80" mass="9090">HVLYRDVLGISHIDYINKEITIRFTDIVLDSCNGSIPVGKDIIKLQWNRSGNLIKYALKTPKGYKVKIENLSSAKLNQSM</sequence>
<comment type="caution">
    <text evidence="1">The sequence shown here is derived from an EMBL/GenBank/DDBJ whole genome shotgun (WGS) entry which is preliminary data.</text>
</comment>
<dbReference type="Gene3D" id="2.60.420.10">
    <property type="entry name" value="Maltose phosphorylase, domain 3"/>
    <property type="match status" value="1"/>
</dbReference>
<protein>
    <submittedName>
        <fullName evidence="1">Uncharacterized protein</fullName>
    </submittedName>
</protein>
<dbReference type="EMBL" id="SNRY01006931">
    <property type="protein sequence ID" value="KAA6311454.1"/>
    <property type="molecule type" value="Genomic_DNA"/>
</dbReference>
<name>A0A5J4PS69_9ZZZZ</name>
<organism evidence="1">
    <name type="scientific">termite gut metagenome</name>
    <dbReference type="NCBI Taxonomy" id="433724"/>
    <lineage>
        <taxon>unclassified sequences</taxon>
        <taxon>metagenomes</taxon>
        <taxon>organismal metagenomes</taxon>
    </lineage>
</organism>
<dbReference type="AlphaFoldDB" id="A0A5J4PS69"/>